<evidence type="ECO:0000313" key="1">
    <source>
        <dbReference type="EMBL" id="MFC5940025.1"/>
    </source>
</evidence>
<evidence type="ECO:0008006" key="3">
    <source>
        <dbReference type="Google" id="ProtNLM"/>
    </source>
</evidence>
<comment type="caution">
    <text evidence="1">The sequence shown here is derived from an EMBL/GenBank/DDBJ whole genome shotgun (WGS) entry which is preliminary data.</text>
</comment>
<evidence type="ECO:0000313" key="2">
    <source>
        <dbReference type="Proteomes" id="UP001596207"/>
    </source>
</evidence>
<sequence>MTIFACLVCGMPLTGDLAETALSDEPSEQAANDHGVPVTRVRPGRFAVDPEPFGPPYVPATADPRVHVSDGPRGTILVNPHDVHGLGPHPDPSRRNGCCRLDGLDGPNLVCRGCGSEVATEQSDCWVSWHDLRLQPAAVTASRRAR</sequence>
<dbReference type="Proteomes" id="UP001596207">
    <property type="component" value="Unassembled WGS sequence"/>
</dbReference>
<accession>A0ABW1HGY5</accession>
<protein>
    <recommendedName>
        <fullName evidence="3">Secreted protein</fullName>
    </recommendedName>
</protein>
<dbReference type="RefSeq" id="WP_353899561.1">
    <property type="nucleotide sequence ID" value="NZ_CP158970.1"/>
</dbReference>
<reference evidence="2" key="1">
    <citation type="journal article" date="2019" name="Int. J. Syst. Evol. Microbiol.">
        <title>The Global Catalogue of Microorganisms (GCM) 10K type strain sequencing project: providing services to taxonomists for standard genome sequencing and annotation.</title>
        <authorList>
            <consortium name="The Broad Institute Genomics Platform"/>
            <consortium name="The Broad Institute Genome Sequencing Center for Infectious Disease"/>
            <person name="Wu L."/>
            <person name="Ma J."/>
        </authorList>
    </citation>
    <scope>NUCLEOTIDE SEQUENCE [LARGE SCALE GENOMIC DNA]</scope>
    <source>
        <strain evidence="2">CGMCC 4.7173</strain>
    </source>
</reference>
<organism evidence="1 2">
    <name type="scientific">Micromonospora harpali</name>
    <dbReference type="NCBI Taxonomy" id="1490225"/>
    <lineage>
        <taxon>Bacteria</taxon>
        <taxon>Bacillati</taxon>
        <taxon>Actinomycetota</taxon>
        <taxon>Actinomycetes</taxon>
        <taxon>Micromonosporales</taxon>
        <taxon>Micromonosporaceae</taxon>
        <taxon>Micromonospora</taxon>
    </lineage>
</organism>
<gene>
    <name evidence="1" type="ORF">ACFPZ4_00830</name>
</gene>
<keyword evidence="2" id="KW-1185">Reference proteome</keyword>
<dbReference type="EMBL" id="JBHSQQ010000001">
    <property type="protein sequence ID" value="MFC5940025.1"/>
    <property type="molecule type" value="Genomic_DNA"/>
</dbReference>
<name>A0ABW1HGY5_9ACTN</name>
<proteinExistence type="predicted"/>